<name>A0A443I2S6_BYSSP</name>
<proteinExistence type="predicted"/>
<evidence type="ECO:0000256" key="3">
    <source>
        <dbReference type="ARBA" id="ARBA00022737"/>
    </source>
</evidence>
<feature type="domain" description="Proteasome component Ecm29 N-terminal" evidence="5">
    <location>
        <begin position="19"/>
        <end position="539"/>
    </location>
</feature>
<dbReference type="GO" id="GO:0000502">
    <property type="term" value="C:proteasome complex"/>
    <property type="evidence" value="ECO:0007669"/>
    <property type="project" value="UniProtKB-KW"/>
</dbReference>
<dbReference type="Pfam" id="PF24492">
    <property type="entry name" value="HEAT_ECM29"/>
    <property type="match status" value="1"/>
</dbReference>
<dbReference type="GO" id="GO:0036503">
    <property type="term" value="P:ERAD pathway"/>
    <property type="evidence" value="ECO:0007669"/>
    <property type="project" value="TreeGrafter"/>
</dbReference>
<dbReference type="PANTHER" id="PTHR23346">
    <property type="entry name" value="TRANSLATIONAL ACTIVATOR GCN1-RELATED"/>
    <property type="match status" value="1"/>
</dbReference>
<evidence type="ECO:0000313" key="8">
    <source>
        <dbReference type="Proteomes" id="UP000283841"/>
    </source>
</evidence>
<keyword evidence="3" id="KW-0677">Repeat</keyword>
<dbReference type="STRING" id="264951.A0A443I2S6"/>
<comment type="subcellular location">
    <subcellularLocation>
        <location evidence="1">Cytoplasm</location>
    </subcellularLocation>
</comment>
<comment type="caution">
    <text evidence="7">The sequence shown here is derived from an EMBL/GenBank/DDBJ whole genome shotgun (WGS) entry which is preliminary data.</text>
</comment>
<dbReference type="Pfam" id="PF23731">
    <property type="entry name" value="ARM_ECM29_C"/>
    <property type="match status" value="1"/>
</dbReference>
<sequence>MSSNATAQESPEARELSLISKVELRIALASTDSKLQTLLGIYLAPLLLKLASESLAVRNKVISVCQHINTRIQPQSIQLPVPALLKQFKEQHSPLIRHFDLLYIQQGISRLTPAARTELLPSVLQGIADIGTDGTQGAIVFNLVLRLLPLLKLPQKGSQEDLALREKLGLSGEDTAFLSSWFGKLLLLSPGGKNSDICPGITASEYVFLNKGTSPAETWDPSTNGGLNLTETKVAVAKFLASGCFTDSERFLPAVIASADANSRLSDIGEDMLKRFTPDLENPDVVQQLYTLYFGTGRPDGAPPARPALRVKILHFLGRSIKATADTQSVVKILDEGLFSDEARSVQGLLASKLRTQIFTFTTWVVRMGSSDDLKVVAPKIISGLRDFVQSQGWPNPATSGQTLSPADSGLRSLAYESIGLLAPKVVSDMQDDSGYGFKFGLVRWLFTSLSSDASSSQIFVSIEQALGSVLNSFANSSDEAFREQLRPFLVHHMNNQPGEDDSISGYKIVRSTRFAAVRFANRCLAYGDVVARWIDLMAIAGRQDKEREVVEEGRKGLHPYWYRMINITKSGTLTGSSSAELARDPTYRFPSFHDLTCFLLGAGSEENPLEDGAVPGSKKFSGALVAAFAPAIAFVRNILLWEAFSKSGIPVEIEQDWEYRLDALLASNEAARSALKQHIKDCDRATILALLSSALNGLLWNNGEGLGQCGVHFIDVCSLASNDIVGALACRAPSLRVPMFSNKKTTQETAARAFGILASHVSFADVERQTLVADLMQRARAWKGAVGQVANHVSGALLGITYLLSRTAFRKKLNVLSNTTITESLSVTIGILEETRDTQLREAAQIALGQLCLSGVISPVMLPQGAGGWKMVRDKLLQDGRREGQTAISTIGRFSLIFPKRNNNGEPFAELLTCLHDLHEVRSPETQFAVGEALSTAAVGWASKSLVGEFDVDEDVPESEIRTEVLVDVANRTIAGCGAPKPSLKKASAIWLLCLIKDCGHFGDIQHRLRSCQAAFAGLLTDRDEFVQEIGSRGLGFVYEMGDQSIKDDLVRDLVRSFTGNTTNLGGGWVDSDTELFEPGALPTGDGSVTTYKDIMNLASEVGDPSLVYRFMSLASNDAIWSSRAAFGRFGLSNVLSDSSINGYLSKNPKIYPKLYRYRFDPNPNVQRSMNDIWQALVKDPNAVLDAHFDEIMDDLLTSILVGREWRVRQASCAAIADLIQGRQLEKYDKYMNEILTKAFKVLDDIKETVRAAALKLCQTITNMVIRSLETGDGDSKRSRAMLGHIVPFLLGAEGMESSAQEVQAYAITTLIQISKKSPGSILRPFVPQILERFLGSLSSLEPQAVNYVHLNADKYGLTGQQIDKMRLSSIRTSPMMEVIERYLLDCLDDSSMKEVASKLENVLRTAVGLPSKVGCSRVLVILSMKTVLFRPYADRFVQLLKKHVLDRNDTVSASYSNSIGYLMRLASDDSVLDTIEFAKSLYFRTDDASHRVISGEILHSVSKLSSDRFMAFAAASLPFVFVAKHDTDDQVKDFFQKTWQDNVGGSRAVTLYLKEILSLIADNLDSPHWAIKHTAALALADAITSLEQNLDLATGELIWPVLERALAGKTWDGKEIVLNAFVKFTNKAEILWRQREKVGKQMEVIAIREAKRTNLAYRPHAIKAFGDFAEIRNDVDLMSASLSIVRPVVEELAEDDKDKMDIDSGNVQAK</sequence>
<dbReference type="GO" id="GO:0005737">
    <property type="term" value="C:cytoplasm"/>
    <property type="evidence" value="ECO:0007669"/>
    <property type="project" value="UniProtKB-SubCell"/>
</dbReference>
<dbReference type="InterPro" id="IPR011989">
    <property type="entry name" value="ARM-like"/>
</dbReference>
<dbReference type="GO" id="GO:0043248">
    <property type="term" value="P:proteasome assembly"/>
    <property type="evidence" value="ECO:0007669"/>
    <property type="project" value="InterPro"/>
</dbReference>
<dbReference type="RefSeq" id="XP_028487981.1">
    <property type="nucleotide sequence ID" value="XM_028625733.1"/>
</dbReference>
<evidence type="ECO:0000256" key="1">
    <source>
        <dbReference type="ARBA" id="ARBA00004496"/>
    </source>
</evidence>
<keyword evidence="4 7" id="KW-0647">Proteasome</keyword>
<dbReference type="EMBL" id="RCNU01000002">
    <property type="protein sequence ID" value="RWQ98336.1"/>
    <property type="molecule type" value="Genomic_DNA"/>
</dbReference>
<evidence type="ECO:0000259" key="5">
    <source>
        <dbReference type="Pfam" id="PF13001"/>
    </source>
</evidence>
<gene>
    <name evidence="7" type="ORF">C8Q69DRAFT_168124</name>
</gene>
<dbReference type="InterPro" id="IPR055443">
    <property type="entry name" value="HEAT_ECM29"/>
</dbReference>
<dbReference type="VEuPathDB" id="FungiDB:C8Q69DRAFT_168124"/>
<evidence type="ECO:0000259" key="6">
    <source>
        <dbReference type="Pfam" id="PF24492"/>
    </source>
</evidence>
<organism evidence="7 8">
    <name type="scientific">Byssochlamys spectabilis</name>
    <name type="common">Paecilomyces variotii</name>
    <dbReference type="NCBI Taxonomy" id="264951"/>
    <lineage>
        <taxon>Eukaryota</taxon>
        <taxon>Fungi</taxon>
        <taxon>Dikarya</taxon>
        <taxon>Ascomycota</taxon>
        <taxon>Pezizomycotina</taxon>
        <taxon>Eurotiomycetes</taxon>
        <taxon>Eurotiomycetidae</taxon>
        <taxon>Eurotiales</taxon>
        <taxon>Thermoascaceae</taxon>
        <taxon>Paecilomyces</taxon>
    </lineage>
</organism>
<dbReference type="GO" id="GO:0005634">
    <property type="term" value="C:nucleus"/>
    <property type="evidence" value="ECO:0007669"/>
    <property type="project" value="TreeGrafter"/>
</dbReference>
<evidence type="ECO:0000256" key="2">
    <source>
        <dbReference type="ARBA" id="ARBA00022490"/>
    </source>
</evidence>
<protein>
    <submittedName>
        <fullName evidence="7">Putative proteasome component</fullName>
    </submittedName>
</protein>
<dbReference type="InterPro" id="IPR024372">
    <property type="entry name" value="Ecm29_N"/>
</dbReference>
<keyword evidence="2" id="KW-0963">Cytoplasm</keyword>
<dbReference type="InterPro" id="IPR016024">
    <property type="entry name" value="ARM-type_fold"/>
</dbReference>
<dbReference type="GeneID" id="39595010"/>
<dbReference type="Proteomes" id="UP000283841">
    <property type="component" value="Unassembled WGS sequence"/>
</dbReference>
<feature type="domain" description="Proteasome adapter and scaffold protein ECM29 HEAT-repeat" evidence="6">
    <location>
        <begin position="1324"/>
        <end position="1485"/>
    </location>
</feature>
<accession>A0A443I2S6</accession>
<evidence type="ECO:0000313" key="7">
    <source>
        <dbReference type="EMBL" id="RWQ98336.1"/>
    </source>
</evidence>
<dbReference type="SUPFAM" id="SSF48371">
    <property type="entry name" value="ARM repeat"/>
    <property type="match status" value="2"/>
</dbReference>
<keyword evidence="8" id="KW-1185">Reference proteome</keyword>
<dbReference type="GO" id="GO:0060090">
    <property type="term" value="F:molecular adaptor activity"/>
    <property type="evidence" value="ECO:0007669"/>
    <property type="project" value="InterPro"/>
</dbReference>
<evidence type="ECO:0000256" key="4">
    <source>
        <dbReference type="ARBA" id="ARBA00022942"/>
    </source>
</evidence>
<dbReference type="Gene3D" id="1.25.10.10">
    <property type="entry name" value="Leucine-rich Repeat Variant"/>
    <property type="match status" value="2"/>
</dbReference>
<reference evidence="7 8" key="1">
    <citation type="journal article" date="2018" name="Front. Microbiol.">
        <title>Genomic and genetic insights into a cosmopolitan fungus, Paecilomyces variotii (Eurotiales).</title>
        <authorList>
            <person name="Urquhart A.S."/>
            <person name="Mondo S.J."/>
            <person name="Makela M.R."/>
            <person name="Hane J.K."/>
            <person name="Wiebenga A."/>
            <person name="He G."/>
            <person name="Mihaltcheva S."/>
            <person name="Pangilinan J."/>
            <person name="Lipzen A."/>
            <person name="Barry K."/>
            <person name="de Vries R.P."/>
            <person name="Grigoriev I.V."/>
            <person name="Idnurm A."/>
        </authorList>
    </citation>
    <scope>NUCLEOTIDE SEQUENCE [LARGE SCALE GENOMIC DNA]</scope>
    <source>
        <strain evidence="7 8">CBS 101075</strain>
    </source>
</reference>
<dbReference type="PANTHER" id="PTHR23346:SF19">
    <property type="entry name" value="PROTEASOME ADAPTER AND SCAFFOLD PROTEIN ECM29"/>
    <property type="match status" value="1"/>
</dbReference>
<dbReference type="Pfam" id="PF13001">
    <property type="entry name" value="ECM29_N"/>
    <property type="match status" value="1"/>
</dbReference>